<sequence>MKRRTNNLDRPIIFNTIRWRCPMTPRGLKWVHIRFLIVVLSAVQFHGLCAQPGTELQNNSYGYLANFNSSMAIVVVFLVCAFFLMGFFSVYLRRCADAHAAAGSSAPATSRAIHRRRGLDPAVIETFPILVFSAVKSLKIGKDSLECAVCLSEFEESETLRLLPKCSHVFHPDCIDAWLASHVTCPVCRLKLSPESSETTAVSCTQLNEEETNVLEGSFAPHDQSSEFVDPDDAVVINVDEIQLNRPARTRIVARLPRSHSTGHSLVRLG</sequence>
<dbReference type="EC" id="2.3.2.27" evidence="4"/>
<dbReference type="AlphaFoldDB" id="A0AA88DCU4"/>
<comment type="catalytic activity">
    <reaction evidence="1">
        <text>S-ubiquitinyl-[E2 ubiquitin-conjugating enzyme]-L-cysteine + [acceptor protein]-L-lysine = [E2 ubiquitin-conjugating enzyme]-L-cysteine + N(6)-ubiquitinyl-[acceptor protein]-L-lysine.</text>
        <dbReference type="EC" id="2.3.2.27"/>
    </reaction>
</comment>
<keyword evidence="5" id="KW-0808">Transferase</keyword>
<keyword evidence="11 15" id="KW-1133">Transmembrane helix</keyword>
<protein>
    <recommendedName>
        <fullName evidence="4">RING-type E3 ubiquitin transferase</fullName>
        <ecNumber evidence="4">2.3.2.27</ecNumber>
    </recommendedName>
</protein>
<feature type="chain" id="PRO_5041678947" description="RING-type E3 ubiquitin transferase" evidence="16">
    <location>
        <begin position="51"/>
        <end position="270"/>
    </location>
</feature>
<reference evidence="18" key="1">
    <citation type="submission" date="2023-07" db="EMBL/GenBank/DDBJ databases">
        <title>draft genome sequence of fig (Ficus carica).</title>
        <authorList>
            <person name="Takahashi T."/>
            <person name="Nishimura K."/>
        </authorList>
    </citation>
    <scope>NUCLEOTIDE SEQUENCE</scope>
</reference>
<dbReference type="PROSITE" id="PS50089">
    <property type="entry name" value="ZF_RING_2"/>
    <property type="match status" value="1"/>
</dbReference>
<evidence type="ECO:0000256" key="12">
    <source>
        <dbReference type="ARBA" id="ARBA00023136"/>
    </source>
</evidence>
<evidence type="ECO:0000259" key="17">
    <source>
        <dbReference type="PROSITE" id="PS50089"/>
    </source>
</evidence>
<keyword evidence="7" id="KW-0479">Metal-binding</keyword>
<dbReference type="Pfam" id="PF13639">
    <property type="entry name" value="zf-RING_2"/>
    <property type="match status" value="1"/>
</dbReference>
<dbReference type="SUPFAM" id="SSF57850">
    <property type="entry name" value="RING/U-box"/>
    <property type="match status" value="1"/>
</dbReference>
<gene>
    <name evidence="18" type="ORF">TIFTF001_004406</name>
</gene>
<keyword evidence="6 15" id="KW-0812">Transmembrane</keyword>
<dbReference type="FunFam" id="3.30.40.10:FF:000187">
    <property type="entry name" value="E3 ubiquitin-protein ligase ATL6"/>
    <property type="match status" value="1"/>
</dbReference>
<evidence type="ECO:0000256" key="11">
    <source>
        <dbReference type="ARBA" id="ARBA00022989"/>
    </source>
</evidence>
<evidence type="ECO:0000313" key="19">
    <source>
        <dbReference type="Proteomes" id="UP001187192"/>
    </source>
</evidence>
<keyword evidence="16" id="KW-0732">Signal</keyword>
<accession>A0AA88DCU4</accession>
<evidence type="ECO:0000256" key="1">
    <source>
        <dbReference type="ARBA" id="ARBA00000900"/>
    </source>
</evidence>
<dbReference type="InterPro" id="IPR053238">
    <property type="entry name" value="RING-H2_zinc_finger"/>
</dbReference>
<feature type="transmembrane region" description="Helical" evidence="15">
    <location>
        <begin position="69"/>
        <end position="92"/>
    </location>
</feature>
<evidence type="ECO:0000256" key="15">
    <source>
        <dbReference type="SAM" id="Phobius"/>
    </source>
</evidence>
<keyword evidence="9" id="KW-0833">Ubl conjugation pathway</keyword>
<organism evidence="18 19">
    <name type="scientific">Ficus carica</name>
    <name type="common">Common fig</name>
    <dbReference type="NCBI Taxonomy" id="3494"/>
    <lineage>
        <taxon>Eukaryota</taxon>
        <taxon>Viridiplantae</taxon>
        <taxon>Streptophyta</taxon>
        <taxon>Embryophyta</taxon>
        <taxon>Tracheophyta</taxon>
        <taxon>Spermatophyta</taxon>
        <taxon>Magnoliopsida</taxon>
        <taxon>eudicotyledons</taxon>
        <taxon>Gunneridae</taxon>
        <taxon>Pentapetalae</taxon>
        <taxon>rosids</taxon>
        <taxon>fabids</taxon>
        <taxon>Rosales</taxon>
        <taxon>Moraceae</taxon>
        <taxon>Ficeae</taxon>
        <taxon>Ficus</taxon>
    </lineage>
</organism>
<evidence type="ECO:0000256" key="10">
    <source>
        <dbReference type="ARBA" id="ARBA00022833"/>
    </source>
</evidence>
<evidence type="ECO:0000256" key="16">
    <source>
        <dbReference type="SAM" id="SignalP"/>
    </source>
</evidence>
<evidence type="ECO:0000256" key="2">
    <source>
        <dbReference type="ARBA" id="ARBA00004167"/>
    </source>
</evidence>
<comment type="caution">
    <text evidence="18">The sequence shown here is derived from an EMBL/GenBank/DDBJ whole genome shotgun (WGS) entry which is preliminary data.</text>
</comment>
<evidence type="ECO:0000256" key="4">
    <source>
        <dbReference type="ARBA" id="ARBA00012483"/>
    </source>
</evidence>
<evidence type="ECO:0000256" key="14">
    <source>
        <dbReference type="PROSITE-ProRule" id="PRU00175"/>
    </source>
</evidence>
<evidence type="ECO:0000256" key="13">
    <source>
        <dbReference type="ARBA" id="ARBA00024209"/>
    </source>
</evidence>
<dbReference type="InterPro" id="IPR013083">
    <property type="entry name" value="Znf_RING/FYVE/PHD"/>
</dbReference>
<dbReference type="SMART" id="SM00184">
    <property type="entry name" value="RING"/>
    <property type="match status" value="1"/>
</dbReference>
<evidence type="ECO:0000313" key="18">
    <source>
        <dbReference type="EMBL" id="GMN33924.1"/>
    </source>
</evidence>
<dbReference type="PANTHER" id="PTHR14155">
    <property type="entry name" value="RING FINGER DOMAIN-CONTAINING"/>
    <property type="match status" value="1"/>
</dbReference>
<dbReference type="GO" id="GO:0008270">
    <property type="term" value="F:zinc ion binding"/>
    <property type="evidence" value="ECO:0007669"/>
    <property type="project" value="UniProtKB-KW"/>
</dbReference>
<dbReference type="Gene3D" id="3.30.40.10">
    <property type="entry name" value="Zinc/RING finger domain, C3HC4 (zinc finger)"/>
    <property type="match status" value="1"/>
</dbReference>
<comment type="similarity">
    <text evidence="13">Belongs to the RING-type zinc finger family. ATL subfamily.</text>
</comment>
<evidence type="ECO:0000256" key="9">
    <source>
        <dbReference type="ARBA" id="ARBA00022786"/>
    </source>
</evidence>
<dbReference type="InterPro" id="IPR001841">
    <property type="entry name" value="Znf_RING"/>
</dbReference>
<dbReference type="GO" id="GO:0016020">
    <property type="term" value="C:membrane"/>
    <property type="evidence" value="ECO:0007669"/>
    <property type="project" value="UniProtKB-SubCell"/>
</dbReference>
<keyword evidence="8 14" id="KW-0863">Zinc-finger</keyword>
<proteinExistence type="inferred from homology"/>
<keyword evidence="12 15" id="KW-0472">Membrane</keyword>
<dbReference type="EMBL" id="BTGU01000004">
    <property type="protein sequence ID" value="GMN33924.1"/>
    <property type="molecule type" value="Genomic_DNA"/>
</dbReference>
<evidence type="ECO:0000256" key="3">
    <source>
        <dbReference type="ARBA" id="ARBA00004906"/>
    </source>
</evidence>
<comment type="subcellular location">
    <subcellularLocation>
        <location evidence="2">Membrane</location>
        <topology evidence="2">Single-pass membrane protein</topology>
    </subcellularLocation>
</comment>
<dbReference type="PANTHER" id="PTHR14155:SF576">
    <property type="entry name" value="E3 UBIQUITIN-PROTEIN LIGASE ATL6-LIKE"/>
    <property type="match status" value="1"/>
</dbReference>
<dbReference type="GO" id="GO:0061630">
    <property type="term" value="F:ubiquitin protein ligase activity"/>
    <property type="evidence" value="ECO:0007669"/>
    <property type="project" value="UniProtKB-EC"/>
</dbReference>
<feature type="domain" description="RING-type" evidence="17">
    <location>
        <begin position="147"/>
        <end position="189"/>
    </location>
</feature>
<dbReference type="CDD" id="cd16461">
    <property type="entry name" value="RING-H2_EL5-like"/>
    <property type="match status" value="1"/>
</dbReference>
<evidence type="ECO:0000256" key="5">
    <source>
        <dbReference type="ARBA" id="ARBA00022679"/>
    </source>
</evidence>
<keyword evidence="10" id="KW-0862">Zinc</keyword>
<dbReference type="Proteomes" id="UP001187192">
    <property type="component" value="Unassembled WGS sequence"/>
</dbReference>
<comment type="pathway">
    <text evidence="3">Protein modification; protein ubiquitination.</text>
</comment>
<evidence type="ECO:0000256" key="6">
    <source>
        <dbReference type="ARBA" id="ARBA00022692"/>
    </source>
</evidence>
<evidence type="ECO:0000256" key="7">
    <source>
        <dbReference type="ARBA" id="ARBA00022723"/>
    </source>
</evidence>
<evidence type="ECO:0000256" key="8">
    <source>
        <dbReference type="ARBA" id="ARBA00022771"/>
    </source>
</evidence>
<keyword evidence="19" id="KW-1185">Reference proteome</keyword>
<name>A0AA88DCU4_FICCA</name>
<feature type="signal peptide" evidence="16">
    <location>
        <begin position="1"/>
        <end position="50"/>
    </location>
</feature>